<evidence type="ECO:0000256" key="3">
    <source>
        <dbReference type="ARBA" id="ARBA00023274"/>
    </source>
</evidence>
<protein>
    <submittedName>
        <fullName evidence="4">Uncharacterized protein</fullName>
    </submittedName>
</protein>
<dbReference type="InterPro" id="IPR001857">
    <property type="entry name" value="Ribosomal_bL19"/>
</dbReference>
<dbReference type="Gene3D" id="2.30.30.790">
    <property type="match status" value="1"/>
</dbReference>
<reference evidence="4 5" key="1">
    <citation type="journal article" date="2020" name="Mol. Plant">
        <title>The Chromosome-Based Rubber Tree Genome Provides New Insights into Spurge Genome Evolution and Rubber Biosynthesis.</title>
        <authorList>
            <person name="Liu J."/>
            <person name="Shi C."/>
            <person name="Shi C.C."/>
            <person name="Li W."/>
            <person name="Zhang Q.J."/>
            <person name="Zhang Y."/>
            <person name="Li K."/>
            <person name="Lu H.F."/>
            <person name="Shi C."/>
            <person name="Zhu S.T."/>
            <person name="Xiao Z.Y."/>
            <person name="Nan H."/>
            <person name="Yue Y."/>
            <person name="Zhu X.G."/>
            <person name="Wu Y."/>
            <person name="Hong X.N."/>
            <person name="Fan G.Y."/>
            <person name="Tong Y."/>
            <person name="Zhang D."/>
            <person name="Mao C.L."/>
            <person name="Liu Y.L."/>
            <person name="Hao S.J."/>
            <person name="Liu W.Q."/>
            <person name="Lv M.Q."/>
            <person name="Zhang H.B."/>
            <person name="Liu Y."/>
            <person name="Hu-Tang G.R."/>
            <person name="Wang J.P."/>
            <person name="Wang J.H."/>
            <person name="Sun Y.H."/>
            <person name="Ni S.B."/>
            <person name="Chen W.B."/>
            <person name="Zhang X.C."/>
            <person name="Jiao Y.N."/>
            <person name="Eichler E.E."/>
            <person name="Li G.H."/>
            <person name="Liu X."/>
            <person name="Gao L.Z."/>
        </authorList>
    </citation>
    <scope>NUCLEOTIDE SEQUENCE [LARGE SCALE GENOMIC DNA]</scope>
    <source>
        <strain evidence="5">cv. GT1</strain>
        <tissue evidence="4">Leaf</tissue>
    </source>
</reference>
<dbReference type="SUPFAM" id="SSF50104">
    <property type="entry name" value="Translation proteins SH3-like domain"/>
    <property type="match status" value="1"/>
</dbReference>
<dbReference type="Pfam" id="PF01245">
    <property type="entry name" value="Ribosomal_L19"/>
    <property type="match status" value="1"/>
</dbReference>
<keyword evidence="5" id="KW-1185">Reference proteome</keyword>
<evidence type="ECO:0000256" key="1">
    <source>
        <dbReference type="ARBA" id="ARBA00005781"/>
    </source>
</evidence>
<dbReference type="InterPro" id="IPR008991">
    <property type="entry name" value="Translation_prot_SH3-like_sf"/>
</dbReference>
<dbReference type="AlphaFoldDB" id="A0A6A6LEZ9"/>
<evidence type="ECO:0000313" key="4">
    <source>
        <dbReference type="EMBL" id="KAF2299137.1"/>
    </source>
</evidence>
<keyword evidence="2" id="KW-0689">Ribosomal protein</keyword>
<dbReference type="InterPro" id="IPR038657">
    <property type="entry name" value="Ribosomal_bL19_sf"/>
</dbReference>
<comment type="caution">
    <text evidence="4">The sequence shown here is derived from an EMBL/GenBank/DDBJ whole genome shotgun (WGS) entry which is preliminary data.</text>
</comment>
<evidence type="ECO:0000313" key="5">
    <source>
        <dbReference type="Proteomes" id="UP000467840"/>
    </source>
</evidence>
<sequence length="192" mass="21204">MKMQTAFERQIEQKVRLGERREGGENGGRAEDIEKELQRKTRAGLLALVVIPRSPTLCLPPRKLGFSSTFHRDSTLCISTSRVSSNSICSNLEAFARHSIVARAESENSGGGEVANESDNVEGEVTEILNKRAVEASEKERPIPDIRTGDIVEIKLEVPENRRRLSIYKGIVMSRQNAGITLQLEFGGLSLA</sequence>
<dbReference type="PANTHER" id="PTHR15680">
    <property type="entry name" value="RIBOSOMAL PROTEIN L19"/>
    <property type="match status" value="1"/>
</dbReference>
<dbReference type="Proteomes" id="UP000467840">
    <property type="component" value="Chromosome 1"/>
</dbReference>
<dbReference type="EMBL" id="JAAGAX010000011">
    <property type="protein sequence ID" value="KAF2299137.1"/>
    <property type="molecule type" value="Genomic_DNA"/>
</dbReference>
<dbReference type="GO" id="GO:0006412">
    <property type="term" value="P:translation"/>
    <property type="evidence" value="ECO:0007669"/>
    <property type="project" value="InterPro"/>
</dbReference>
<dbReference type="GO" id="GO:0005840">
    <property type="term" value="C:ribosome"/>
    <property type="evidence" value="ECO:0007669"/>
    <property type="project" value="UniProtKB-KW"/>
</dbReference>
<keyword evidence="3" id="KW-0687">Ribonucleoprotein</keyword>
<gene>
    <name evidence="4" type="ORF">GH714_030767</name>
</gene>
<dbReference type="GO" id="GO:1990904">
    <property type="term" value="C:ribonucleoprotein complex"/>
    <property type="evidence" value="ECO:0007669"/>
    <property type="project" value="UniProtKB-KW"/>
</dbReference>
<name>A0A6A6LEZ9_HEVBR</name>
<organism evidence="4 5">
    <name type="scientific">Hevea brasiliensis</name>
    <name type="common">Para rubber tree</name>
    <name type="synonym">Siphonia brasiliensis</name>
    <dbReference type="NCBI Taxonomy" id="3981"/>
    <lineage>
        <taxon>Eukaryota</taxon>
        <taxon>Viridiplantae</taxon>
        <taxon>Streptophyta</taxon>
        <taxon>Embryophyta</taxon>
        <taxon>Tracheophyta</taxon>
        <taxon>Spermatophyta</taxon>
        <taxon>Magnoliopsida</taxon>
        <taxon>eudicotyledons</taxon>
        <taxon>Gunneridae</taxon>
        <taxon>Pentapetalae</taxon>
        <taxon>rosids</taxon>
        <taxon>fabids</taxon>
        <taxon>Malpighiales</taxon>
        <taxon>Euphorbiaceae</taxon>
        <taxon>Crotonoideae</taxon>
        <taxon>Micrandreae</taxon>
        <taxon>Hevea</taxon>
    </lineage>
</organism>
<dbReference type="PANTHER" id="PTHR15680:SF10">
    <property type="entry name" value="LARGE RIBOSOMAL SUBUNIT PROTEIN BL19CY-RELATED"/>
    <property type="match status" value="1"/>
</dbReference>
<comment type="similarity">
    <text evidence="1">Belongs to the bacterial ribosomal protein bL19 family.</text>
</comment>
<accession>A0A6A6LEZ9</accession>
<evidence type="ECO:0000256" key="2">
    <source>
        <dbReference type="ARBA" id="ARBA00022980"/>
    </source>
</evidence>
<dbReference type="GO" id="GO:0003735">
    <property type="term" value="F:structural constituent of ribosome"/>
    <property type="evidence" value="ECO:0007669"/>
    <property type="project" value="InterPro"/>
</dbReference>
<proteinExistence type="inferred from homology"/>